<dbReference type="InterPro" id="IPR022037">
    <property type="entry name" value="DUF3606"/>
</dbReference>
<dbReference type="AlphaFoldDB" id="A0A2M9Z721"/>
<dbReference type="EMBL" id="NPDT01000013">
    <property type="protein sequence ID" value="PJZ64122.1"/>
    <property type="molecule type" value="Genomic_DNA"/>
</dbReference>
<name>A0A2M9Z721_9LEPT</name>
<dbReference type="Pfam" id="PF12244">
    <property type="entry name" value="DUF3606"/>
    <property type="match status" value="1"/>
</dbReference>
<sequence>MTDDLKRKQPEDPNKINVNQDWEIEYWIDALKTSKNKLKQAVDAVGPLVKDVKSWLDKNK</sequence>
<accession>A0A2M9Z721</accession>
<protein>
    <submittedName>
        <fullName evidence="1">DUF3606 domain-containing protein</fullName>
    </submittedName>
</protein>
<reference evidence="1 2" key="1">
    <citation type="submission" date="2017-07" db="EMBL/GenBank/DDBJ databases">
        <title>Leptospira spp. isolated from tropical soils.</title>
        <authorList>
            <person name="Thibeaux R."/>
            <person name="Iraola G."/>
            <person name="Ferres I."/>
            <person name="Bierque E."/>
            <person name="Girault D."/>
            <person name="Soupe-Gilbert M.-E."/>
            <person name="Picardeau M."/>
            <person name="Goarant C."/>
        </authorList>
    </citation>
    <scope>NUCLEOTIDE SEQUENCE [LARGE SCALE GENOMIC DNA]</scope>
    <source>
        <strain evidence="1 2">FH2-C-A2</strain>
    </source>
</reference>
<comment type="caution">
    <text evidence="1">The sequence shown here is derived from an EMBL/GenBank/DDBJ whole genome shotgun (WGS) entry which is preliminary data.</text>
</comment>
<proteinExistence type="predicted"/>
<organism evidence="1 2">
    <name type="scientific">Leptospira wolffii</name>
    <dbReference type="NCBI Taxonomy" id="409998"/>
    <lineage>
        <taxon>Bacteria</taxon>
        <taxon>Pseudomonadati</taxon>
        <taxon>Spirochaetota</taxon>
        <taxon>Spirochaetia</taxon>
        <taxon>Leptospirales</taxon>
        <taxon>Leptospiraceae</taxon>
        <taxon>Leptospira</taxon>
    </lineage>
</organism>
<evidence type="ECO:0000313" key="1">
    <source>
        <dbReference type="EMBL" id="PJZ64122.1"/>
    </source>
</evidence>
<dbReference type="Proteomes" id="UP000231912">
    <property type="component" value="Unassembled WGS sequence"/>
</dbReference>
<evidence type="ECO:0000313" key="2">
    <source>
        <dbReference type="Proteomes" id="UP000231912"/>
    </source>
</evidence>
<gene>
    <name evidence="1" type="ORF">CH371_19860</name>
</gene>
<dbReference type="RefSeq" id="WP_100760414.1">
    <property type="nucleotide sequence ID" value="NZ_NPDT01000013.1"/>
</dbReference>